<evidence type="ECO:0000313" key="2">
    <source>
        <dbReference type="EMBL" id="HEW46041.1"/>
    </source>
</evidence>
<feature type="coiled-coil region" evidence="1">
    <location>
        <begin position="1"/>
        <end position="31"/>
    </location>
</feature>
<accession>A0A7C2V780</accession>
<organism evidence="2">
    <name type="scientific">Hydrogenobacter sp</name>
    <dbReference type="NCBI Taxonomy" id="2152829"/>
    <lineage>
        <taxon>Bacteria</taxon>
        <taxon>Pseudomonadati</taxon>
        <taxon>Aquificota</taxon>
        <taxon>Aquificia</taxon>
        <taxon>Aquificales</taxon>
        <taxon>Aquificaceae</taxon>
        <taxon>Hydrogenobacter</taxon>
    </lineage>
</organism>
<proteinExistence type="predicted"/>
<sequence>MEEKKDLTQELERIKAELEELKKKLGMAEEKSLRELPTEALSKVMEVSKEIVKTTAEIGEKALRVVRYSVEGAVEGAKKALKEEEEKKEGV</sequence>
<reference evidence="2" key="1">
    <citation type="journal article" date="2020" name="mSystems">
        <title>Genome- and Community-Level Interaction Insights into Carbon Utilization and Element Cycling Functions of Hydrothermarchaeota in Hydrothermal Sediment.</title>
        <authorList>
            <person name="Zhou Z."/>
            <person name="Liu Y."/>
            <person name="Xu W."/>
            <person name="Pan J."/>
            <person name="Luo Z.H."/>
            <person name="Li M."/>
        </authorList>
    </citation>
    <scope>NUCLEOTIDE SEQUENCE [LARGE SCALE GENOMIC DNA]</scope>
    <source>
        <strain evidence="2">SpSt-132</strain>
    </source>
</reference>
<dbReference type="AlphaFoldDB" id="A0A7C2V780"/>
<protein>
    <submittedName>
        <fullName evidence="2">Uncharacterized protein</fullName>
    </submittedName>
</protein>
<gene>
    <name evidence="2" type="ORF">ENO47_05140</name>
</gene>
<dbReference type="EMBL" id="DSFP01000041">
    <property type="protein sequence ID" value="HEW46041.1"/>
    <property type="molecule type" value="Genomic_DNA"/>
</dbReference>
<name>A0A7C2V780_9AQUI</name>
<evidence type="ECO:0000256" key="1">
    <source>
        <dbReference type="SAM" id="Coils"/>
    </source>
</evidence>
<keyword evidence="1" id="KW-0175">Coiled coil</keyword>
<comment type="caution">
    <text evidence="2">The sequence shown here is derived from an EMBL/GenBank/DDBJ whole genome shotgun (WGS) entry which is preliminary data.</text>
</comment>